<evidence type="ECO:0000313" key="15">
    <source>
        <dbReference type="Proteomes" id="UP000583929"/>
    </source>
</evidence>
<comment type="pathway">
    <text evidence="2 12">Glycan metabolism; pectin degradation; 2-dehydro-3-deoxy-D-gluconate from pectin: step 1/5.</text>
</comment>
<feature type="active site" evidence="11">
    <location>
        <position position="401"/>
    </location>
</feature>
<dbReference type="GO" id="GO:0042545">
    <property type="term" value="P:cell wall modification"/>
    <property type="evidence" value="ECO:0007669"/>
    <property type="project" value="UniProtKB-UniRule"/>
</dbReference>
<dbReference type="Pfam" id="PF01095">
    <property type="entry name" value="Pectinesterase"/>
    <property type="match status" value="1"/>
</dbReference>
<comment type="caution">
    <text evidence="14">The sequence shown here is derived from an EMBL/GenBank/DDBJ whole genome shotgun (WGS) entry which is preliminary data.</text>
</comment>
<dbReference type="GO" id="GO:0045490">
    <property type="term" value="P:pectin catabolic process"/>
    <property type="evidence" value="ECO:0007669"/>
    <property type="project" value="UniProtKB-UniRule"/>
</dbReference>
<dbReference type="EMBL" id="JAATIQ010000062">
    <property type="protein sequence ID" value="KAF4390636.1"/>
    <property type="molecule type" value="Genomic_DNA"/>
</dbReference>
<dbReference type="GO" id="GO:0004857">
    <property type="term" value="F:enzyme inhibitor activity"/>
    <property type="evidence" value="ECO:0007669"/>
    <property type="project" value="InterPro"/>
</dbReference>
<dbReference type="Gene3D" id="2.160.20.10">
    <property type="entry name" value="Single-stranded right-handed beta-helix, Pectin lyase-like"/>
    <property type="match status" value="1"/>
</dbReference>
<dbReference type="InterPro" id="IPR006501">
    <property type="entry name" value="Pectinesterase_inhib_dom"/>
</dbReference>
<evidence type="ECO:0000256" key="8">
    <source>
        <dbReference type="ARBA" id="ARBA00022801"/>
    </source>
</evidence>
<proteinExistence type="inferred from homology"/>
<keyword evidence="8 12" id="KW-0378">Hydrolase</keyword>
<evidence type="ECO:0000259" key="13">
    <source>
        <dbReference type="SMART" id="SM00856"/>
    </source>
</evidence>
<dbReference type="SUPFAM" id="SSF51126">
    <property type="entry name" value="Pectin lyase-like"/>
    <property type="match status" value="1"/>
</dbReference>
<keyword evidence="15" id="KW-1185">Reference proteome</keyword>
<evidence type="ECO:0000313" key="14">
    <source>
        <dbReference type="EMBL" id="KAF4390636.1"/>
    </source>
</evidence>
<dbReference type="SUPFAM" id="SSF101148">
    <property type="entry name" value="Plant invertase/pectin methylesterase inhibitor"/>
    <property type="match status" value="1"/>
</dbReference>
<evidence type="ECO:0000256" key="6">
    <source>
        <dbReference type="ARBA" id="ARBA00022512"/>
    </source>
</evidence>
<dbReference type="EC" id="3.1.1.11" evidence="5 12"/>
<dbReference type="InterPro" id="IPR011050">
    <property type="entry name" value="Pectin_lyase_fold/virulence"/>
</dbReference>
<evidence type="ECO:0000256" key="5">
    <source>
        <dbReference type="ARBA" id="ARBA00013229"/>
    </source>
</evidence>
<evidence type="ECO:0000256" key="11">
    <source>
        <dbReference type="PROSITE-ProRule" id="PRU10040"/>
    </source>
</evidence>
<feature type="domain" description="Pectinesterase inhibitor" evidence="13">
    <location>
        <begin position="17"/>
        <end position="184"/>
    </location>
</feature>
<dbReference type="Proteomes" id="UP000583929">
    <property type="component" value="Unassembled WGS sequence"/>
</dbReference>
<dbReference type="Gene3D" id="1.20.140.40">
    <property type="entry name" value="Invertase/pectin methylesterase inhibitor family protein"/>
    <property type="match status" value="1"/>
</dbReference>
<evidence type="ECO:0000256" key="12">
    <source>
        <dbReference type="RuleBase" id="RU000589"/>
    </source>
</evidence>
<evidence type="ECO:0000256" key="7">
    <source>
        <dbReference type="ARBA" id="ARBA00022525"/>
    </source>
</evidence>
<feature type="chain" id="PRO_5029941445" description="Pectinesterase" evidence="12">
    <location>
        <begin position="21"/>
        <end position="583"/>
    </location>
</feature>
<sequence length="583" mass="65263">MATNFIVLIILLLFLPSSMAISTQQICNQTEYPSYCQNIFNSSSSAEDNDIYYYGRLAVQTSLVRSQRFVNSVQNYLQYSHNIDNNDNNSGDGPTQTLALKGCKDFASSNVYMLDNIIAMINNTNQVLSFSQANTLQDKLTALLPNLYTCLDLLETTPTSENIRNDLSQMIDDDVKVHMISLTLCTEGWVSKDKKNINNNNNNGQQSPPLLSKFKLASDKANKKAILESILKGVKVNVDHHHHSEDDNQQGFVIINDFVVVSKDGSWDFTSINDAINAAPSRSYNDGYFLIYVTAGVYSEYVNVGAEKTNLFLLGEGIHKTVITGNRNNADGFSISSDGFMGANLSVVNAAGLHKEQAVALRNTADHSTFYSCSFEGYQDTLYIHSHRQFYRDCDIYGTVDFIFGNATAIIQNSNIYVRKPLLGQSAVITAHGRTHPTQQSGISIHNSNILPTTDLTTSNARLERRRRTKAFLGRPWRDCARVVYMQSYMDGVIDSAGWHRWDQTDFGLNDAYMGEYNNWGPGSHTEKRPKWSAFHILNTTDAQDFTVSNFIDGDSWLPQTGVPYTDQFTIITNHGRTQPSQQ</sequence>
<dbReference type="CDD" id="cd15798">
    <property type="entry name" value="PMEI-like_3"/>
    <property type="match status" value="1"/>
</dbReference>
<dbReference type="SMART" id="SM00856">
    <property type="entry name" value="PMEI"/>
    <property type="match status" value="1"/>
</dbReference>
<comment type="subcellular location">
    <subcellularLocation>
        <location evidence="1">Secreted</location>
        <location evidence="1">Cell wall</location>
    </subcellularLocation>
</comment>
<keyword evidence="12" id="KW-0732">Signal</keyword>
<organism evidence="14 15">
    <name type="scientific">Cannabis sativa</name>
    <name type="common">Hemp</name>
    <name type="synonym">Marijuana</name>
    <dbReference type="NCBI Taxonomy" id="3483"/>
    <lineage>
        <taxon>Eukaryota</taxon>
        <taxon>Viridiplantae</taxon>
        <taxon>Streptophyta</taxon>
        <taxon>Embryophyta</taxon>
        <taxon>Tracheophyta</taxon>
        <taxon>Spermatophyta</taxon>
        <taxon>Magnoliopsida</taxon>
        <taxon>eudicotyledons</taxon>
        <taxon>Gunneridae</taxon>
        <taxon>Pentapetalae</taxon>
        <taxon>rosids</taxon>
        <taxon>fabids</taxon>
        <taxon>Rosales</taxon>
        <taxon>Cannabaceae</taxon>
        <taxon>Cannabis</taxon>
    </lineage>
</organism>
<keyword evidence="6" id="KW-0134">Cell wall</keyword>
<feature type="signal peptide" evidence="12">
    <location>
        <begin position="1"/>
        <end position="20"/>
    </location>
</feature>
<comment type="catalytic activity">
    <reaction evidence="12">
        <text>[(1-&gt;4)-alpha-D-galacturonosyl methyl ester](n) + n H2O = [(1-&gt;4)-alpha-D-galacturonosyl](n) + n methanol + n H(+)</text>
        <dbReference type="Rhea" id="RHEA:22380"/>
        <dbReference type="Rhea" id="RHEA-COMP:14570"/>
        <dbReference type="Rhea" id="RHEA-COMP:14573"/>
        <dbReference type="ChEBI" id="CHEBI:15377"/>
        <dbReference type="ChEBI" id="CHEBI:15378"/>
        <dbReference type="ChEBI" id="CHEBI:17790"/>
        <dbReference type="ChEBI" id="CHEBI:140522"/>
        <dbReference type="ChEBI" id="CHEBI:140523"/>
        <dbReference type="EC" id="3.1.1.11"/>
    </reaction>
</comment>
<feature type="non-terminal residue" evidence="14">
    <location>
        <position position="583"/>
    </location>
</feature>
<dbReference type="GO" id="GO:0030599">
    <property type="term" value="F:pectinesterase activity"/>
    <property type="evidence" value="ECO:0007669"/>
    <property type="project" value="UniProtKB-UniRule"/>
</dbReference>
<gene>
    <name evidence="14" type="ORF">G4B88_015526</name>
</gene>
<evidence type="ECO:0000256" key="2">
    <source>
        <dbReference type="ARBA" id="ARBA00005184"/>
    </source>
</evidence>
<evidence type="ECO:0000256" key="10">
    <source>
        <dbReference type="ARBA" id="ARBA00023316"/>
    </source>
</evidence>
<dbReference type="PANTHER" id="PTHR31707">
    <property type="entry name" value="PECTINESTERASE"/>
    <property type="match status" value="1"/>
</dbReference>
<evidence type="ECO:0000256" key="9">
    <source>
        <dbReference type="ARBA" id="ARBA00023085"/>
    </source>
</evidence>
<dbReference type="PROSITE" id="PS00503">
    <property type="entry name" value="PECTINESTERASE_2"/>
    <property type="match status" value="1"/>
</dbReference>
<keyword evidence="7" id="KW-0964">Secreted</keyword>
<dbReference type="FunFam" id="2.160.20.10:FF:000029">
    <property type="entry name" value="Pectinesterase 4"/>
    <property type="match status" value="1"/>
</dbReference>
<keyword evidence="9 12" id="KW-0063">Aspartyl esterase</keyword>
<dbReference type="InterPro" id="IPR035513">
    <property type="entry name" value="Invertase/methylesterase_inhib"/>
</dbReference>
<dbReference type="AlphaFoldDB" id="A0A7J6H5R4"/>
<accession>A0A7J6H5R4</accession>
<dbReference type="InterPro" id="IPR012334">
    <property type="entry name" value="Pectin_lyas_fold"/>
</dbReference>
<dbReference type="InterPro" id="IPR000070">
    <property type="entry name" value="Pectinesterase_cat"/>
</dbReference>
<comment type="similarity">
    <text evidence="3">In the N-terminal section; belongs to the PMEI family.</text>
</comment>
<evidence type="ECO:0000256" key="1">
    <source>
        <dbReference type="ARBA" id="ARBA00004191"/>
    </source>
</evidence>
<reference evidence="14 15" key="1">
    <citation type="journal article" date="2020" name="bioRxiv">
        <title>Sequence and annotation of 42 cannabis genomes reveals extensive copy number variation in cannabinoid synthesis and pathogen resistance genes.</title>
        <authorList>
            <person name="Mckernan K.J."/>
            <person name="Helbert Y."/>
            <person name="Kane L.T."/>
            <person name="Ebling H."/>
            <person name="Zhang L."/>
            <person name="Liu B."/>
            <person name="Eaton Z."/>
            <person name="Mclaughlin S."/>
            <person name="Kingan S."/>
            <person name="Baybayan P."/>
            <person name="Concepcion G."/>
            <person name="Jordan M."/>
            <person name="Riva A."/>
            <person name="Barbazuk W."/>
            <person name="Harkins T."/>
        </authorList>
    </citation>
    <scope>NUCLEOTIDE SEQUENCE [LARGE SCALE GENOMIC DNA]</scope>
    <source>
        <strain evidence="15">cv. Jamaican Lion 4</strain>
        <tissue evidence="14">Leaf</tissue>
    </source>
</reference>
<protein>
    <recommendedName>
        <fullName evidence="5 12">Pectinesterase</fullName>
        <ecNumber evidence="5 12">3.1.1.11</ecNumber>
    </recommendedName>
</protein>
<keyword evidence="10" id="KW-0961">Cell wall biogenesis/degradation</keyword>
<evidence type="ECO:0000256" key="3">
    <source>
        <dbReference type="ARBA" id="ARBA00006027"/>
    </source>
</evidence>
<comment type="similarity">
    <text evidence="4">In the C-terminal section; belongs to the pectinesterase family.</text>
</comment>
<dbReference type="Pfam" id="PF04043">
    <property type="entry name" value="PMEI"/>
    <property type="match status" value="1"/>
</dbReference>
<dbReference type="InterPro" id="IPR033131">
    <property type="entry name" value="Pectinesterase_Asp_AS"/>
</dbReference>
<name>A0A7J6H5R4_CANSA</name>
<dbReference type="UniPathway" id="UPA00545">
    <property type="reaction ID" value="UER00823"/>
</dbReference>
<evidence type="ECO:0000256" key="4">
    <source>
        <dbReference type="ARBA" id="ARBA00007786"/>
    </source>
</evidence>